<feature type="domain" description="ATP-grasp" evidence="6">
    <location>
        <begin position="100"/>
        <end position="351"/>
    </location>
</feature>
<evidence type="ECO:0000256" key="4">
    <source>
        <dbReference type="PROSITE-ProRule" id="PRU00520"/>
    </source>
</evidence>
<dbReference type="InterPro" id="IPR013651">
    <property type="entry name" value="ATP-grasp_RimK-type"/>
</dbReference>
<proteinExistence type="inferred from homology"/>
<evidence type="ECO:0000313" key="9">
    <source>
        <dbReference type="Proteomes" id="UP001597451"/>
    </source>
</evidence>
<evidence type="ECO:0000256" key="1">
    <source>
        <dbReference type="ARBA" id="ARBA00015991"/>
    </source>
</evidence>
<dbReference type="PANTHER" id="PTHR21621:SF0">
    <property type="entry name" value="BETA-CITRYLGLUTAMATE SYNTHASE B-RELATED"/>
    <property type="match status" value="1"/>
</dbReference>
<dbReference type="Pfam" id="PF00708">
    <property type="entry name" value="Acylphosphatase"/>
    <property type="match status" value="1"/>
</dbReference>
<evidence type="ECO:0000259" key="6">
    <source>
        <dbReference type="PROSITE" id="PS50975"/>
    </source>
</evidence>
<evidence type="ECO:0000256" key="5">
    <source>
        <dbReference type="RuleBase" id="RU004168"/>
    </source>
</evidence>
<sequence length="486" mass="54762">MKDIQEVELIPHVSKNVVSDITGFKLCSYLVALEGWRRGLTLKWYSDETGLCKMDRLNSSTHGKFYSLSSGSKEHFFFRSRGDKVSNKSVRICQNKEKTKDLLIKGNVPTTQGKIVDIDDEGVTSYAGDFGYPVVIKPLNGSMGKGVYTNIRDKEELLEAVNDFKSRYKYKEILLEKYYPGKEYRIYVVGDKVIGATNRIPANVQGDGVNSIEKLIENKNELRKTNPYLAPKPIKVDYEVKHMLKKAGYDLQSVPVKDETIYLREKSNLSSGGDPIEATDELSEEVKQIAVDSLKALPSIPHAGVDIIVNPEDNSKGVVLEINATAEIGFHLFPLEGKAKDVAGAVIDYYFPETVGGERSNFYFDYLSTLEPLKSWAVEELKITDTPLGQLYGKKYVVQGKVQQVGYMNWVRRQALRRGFFGSSAKLDKDKIVVSIFGKEKEALEKFKELCYKGSKKSKVDNIEEFDLELDQQKPMKVGFEINTGK</sequence>
<dbReference type="Gene3D" id="3.30.470.20">
    <property type="entry name" value="ATP-grasp fold, B domain"/>
    <property type="match status" value="2"/>
</dbReference>
<feature type="domain" description="Acylphosphatase-like" evidence="7">
    <location>
        <begin position="393"/>
        <end position="484"/>
    </location>
</feature>
<dbReference type="SUPFAM" id="SSF54975">
    <property type="entry name" value="Acylphosphatase/BLUF domain-like"/>
    <property type="match status" value="1"/>
</dbReference>
<reference evidence="9" key="1">
    <citation type="journal article" date="2019" name="Int. J. Syst. Evol. Microbiol.">
        <title>The Global Catalogue of Microorganisms (GCM) 10K type strain sequencing project: providing services to taxonomists for standard genome sequencing and annotation.</title>
        <authorList>
            <consortium name="The Broad Institute Genomics Platform"/>
            <consortium name="The Broad Institute Genome Sequencing Center for Infectious Disease"/>
            <person name="Wu L."/>
            <person name="Ma J."/>
        </authorList>
    </citation>
    <scope>NUCLEOTIDE SEQUENCE [LARGE SCALE GENOMIC DNA]</scope>
    <source>
        <strain evidence="9">TISTR 1858</strain>
    </source>
</reference>
<dbReference type="InterPro" id="IPR001792">
    <property type="entry name" value="Acylphosphatase-like_dom"/>
</dbReference>
<dbReference type="Proteomes" id="UP001597451">
    <property type="component" value="Unassembled WGS sequence"/>
</dbReference>
<dbReference type="PROSITE" id="PS51160">
    <property type="entry name" value="ACYLPHOSPHATASE_3"/>
    <property type="match status" value="1"/>
</dbReference>
<accession>A0ABW5PZT4</accession>
<keyword evidence="8" id="KW-0378">Hydrolase</keyword>
<gene>
    <name evidence="8" type="ORF">ACFSUN_08800</name>
</gene>
<evidence type="ECO:0000256" key="3">
    <source>
        <dbReference type="PROSITE-ProRule" id="PRU00409"/>
    </source>
</evidence>
<dbReference type="PROSITE" id="PS50975">
    <property type="entry name" value="ATP_GRASP"/>
    <property type="match status" value="1"/>
</dbReference>
<dbReference type="GO" id="GO:0003998">
    <property type="term" value="F:acylphosphatase activity"/>
    <property type="evidence" value="ECO:0007669"/>
    <property type="project" value="UniProtKB-EC"/>
</dbReference>
<keyword evidence="3" id="KW-0547">Nucleotide-binding</keyword>
<dbReference type="Gene3D" id="3.30.70.100">
    <property type="match status" value="1"/>
</dbReference>
<keyword evidence="9" id="KW-1185">Reference proteome</keyword>
<dbReference type="RefSeq" id="WP_379561638.1">
    <property type="nucleotide sequence ID" value="NZ_JBHUMX010000021.1"/>
</dbReference>
<comment type="caution">
    <text evidence="8">The sequence shown here is derived from an EMBL/GenBank/DDBJ whole genome shotgun (WGS) entry which is preliminary data.</text>
</comment>
<protein>
    <recommendedName>
        <fullName evidence="1">Acylphosphatase</fullName>
    </recommendedName>
    <alternativeName>
        <fullName evidence="2">Acylphosphate phosphohydrolase</fullName>
    </alternativeName>
</protein>
<keyword evidence="3" id="KW-0067">ATP-binding</keyword>
<comment type="similarity">
    <text evidence="5">Belongs to the acylphosphatase family.</text>
</comment>
<dbReference type="InterPro" id="IPR013815">
    <property type="entry name" value="ATP_grasp_subdomain_1"/>
</dbReference>
<comment type="caution">
    <text evidence="4">Lacks conserved residue(s) required for the propagation of feature annotation.</text>
</comment>
<evidence type="ECO:0000259" key="7">
    <source>
        <dbReference type="PROSITE" id="PS51160"/>
    </source>
</evidence>
<dbReference type="EMBL" id="JBHUMX010000021">
    <property type="protein sequence ID" value="MFD2628884.1"/>
    <property type="molecule type" value="Genomic_DNA"/>
</dbReference>
<dbReference type="InterPro" id="IPR036046">
    <property type="entry name" value="Acylphosphatase-like_dom_sf"/>
</dbReference>
<evidence type="ECO:0000313" key="8">
    <source>
        <dbReference type="EMBL" id="MFD2628884.1"/>
    </source>
</evidence>
<evidence type="ECO:0000256" key="2">
    <source>
        <dbReference type="ARBA" id="ARBA00032904"/>
    </source>
</evidence>
<dbReference type="PANTHER" id="PTHR21621">
    <property type="entry name" value="RIBOSOMAL PROTEIN S6 MODIFICATION PROTEIN"/>
    <property type="match status" value="1"/>
</dbReference>
<dbReference type="InterPro" id="IPR011761">
    <property type="entry name" value="ATP-grasp"/>
</dbReference>
<dbReference type="SUPFAM" id="SSF56059">
    <property type="entry name" value="Glutathione synthetase ATP-binding domain-like"/>
    <property type="match status" value="1"/>
</dbReference>
<dbReference type="Gene3D" id="3.30.1490.20">
    <property type="entry name" value="ATP-grasp fold, A domain"/>
    <property type="match status" value="1"/>
</dbReference>
<name>A0ABW5PZT4_9BACI</name>
<dbReference type="Pfam" id="PF08443">
    <property type="entry name" value="RimK"/>
    <property type="match status" value="1"/>
</dbReference>
<organism evidence="8 9">
    <name type="scientific">Oceanobacillus kapialis</name>
    <dbReference type="NCBI Taxonomy" id="481353"/>
    <lineage>
        <taxon>Bacteria</taxon>
        <taxon>Bacillati</taxon>
        <taxon>Bacillota</taxon>
        <taxon>Bacilli</taxon>
        <taxon>Bacillales</taxon>
        <taxon>Bacillaceae</taxon>
        <taxon>Oceanobacillus</taxon>
    </lineage>
</organism>